<protein>
    <submittedName>
        <fullName evidence="1">Catechol-2,3-dioxygenase</fullName>
    </submittedName>
</protein>
<organism evidence="1 2">
    <name type="scientific">Paraburkholderia bryophila</name>
    <dbReference type="NCBI Taxonomy" id="420952"/>
    <lineage>
        <taxon>Bacteria</taxon>
        <taxon>Pseudomonadati</taxon>
        <taxon>Pseudomonadota</taxon>
        <taxon>Betaproteobacteria</taxon>
        <taxon>Burkholderiales</taxon>
        <taxon>Burkholderiaceae</taxon>
        <taxon>Paraburkholderia</taxon>
    </lineage>
</organism>
<sequence length="140" mass="15885">MPLHMSRLILYVHDVALLKSFYQTHFALPVSEEIEHEWVVLQAGAVEIALHRVGEPYRKLSAKPNHSNAKLVFSVESGLAELHDTLTRAGVPMRGPETLRRFPAIDVRRRRSRRQRVPAFASGLTGCRGLMSAYEPGRFR</sequence>
<keyword evidence="1" id="KW-0223">Dioxygenase</keyword>
<keyword evidence="1" id="KW-0560">Oxidoreductase</keyword>
<evidence type="ECO:0000313" key="1">
    <source>
        <dbReference type="EMBL" id="NYH16399.1"/>
    </source>
</evidence>
<name>A0A7Z0B092_9BURK</name>
<dbReference type="CDD" id="cd06587">
    <property type="entry name" value="VOC"/>
    <property type="match status" value="1"/>
</dbReference>
<proteinExistence type="predicted"/>
<reference evidence="1 2" key="1">
    <citation type="submission" date="2020-07" db="EMBL/GenBank/DDBJ databases">
        <title>Exploring microbial biodiversity for novel pathways involved in the catabolism of aromatic compounds derived from lignin.</title>
        <authorList>
            <person name="Elkins J."/>
        </authorList>
    </citation>
    <scope>NUCLEOTIDE SEQUENCE [LARGE SCALE GENOMIC DNA]</scope>
    <source>
        <strain evidence="1 2">H2C3B</strain>
    </source>
</reference>
<dbReference type="Proteomes" id="UP000572540">
    <property type="component" value="Unassembled WGS sequence"/>
</dbReference>
<dbReference type="Gene3D" id="3.10.180.10">
    <property type="entry name" value="2,3-Dihydroxybiphenyl 1,2-Dioxygenase, domain 1"/>
    <property type="match status" value="1"/>
</dbReference>
<evidence type="ECO:0000313" key="2">
    <source>
        <dbReference type="Proteomes" id="UP000572540"/>
    </source>
</evidence>
<dbReference type="AlphaFoldDB" id="A0A7Z0B092"/>
<accession>A0A7Z0B092</accession>
<dbReference type="GO" id="GO:0051213">
    <property type="term" value="F:dioxygenase activity"/>
    <property type="evidence" value="ECO:0007669"/>
    <property type="project" value="UniProtKB-KW"/>
</dbReference>
<dbReference type="InterPro" id="IPR029068">
    <property type="entry name" value="Glyas_Bleomycin-R_OHBP_Dase"/>
</dbReference>
<dbReference type="EMBL" id="JACCAU010000001">
    <property type="protein sequence ID" value="NYH16399.1"/>
    <property type="molecule type" value="Genomic_DNA"/>
</dbReference>
<gene>
    <name evidence="1" type="ORF">GGD41_003627</name>
</gene>
<dbReference type="SUPFAM" id="SSF54593">
    <property type="entry name" value="Glyoxalase/Bleomycin resistance protein/Dihydroxybiphenyl dioxygenase"/>
    <property type="match status" value="1"/>
</dbReference>
<comment type="caution">
    <text evidence="1">The sequence shown here is derived from an EMBL/GenBank/DDBJ whole genome shotgun (WGS) entry which is preliminary data.</text>
</comment>